<protein>
    <submittedName>
        <fullName evidence="2">Uncharacterized protein</fullName>
    </submittedName>
</protein>
<feature type="compositionally biased region" description="Low complexity" evidence="1">
    <location>
        <begin position="153"/>
        <end position="166"/>
    </location>
</feature>
<name>A0A5N7BQN7_9EURO</name>
<sequence length="177" mass="20017">MTSQPPLTPHQPNKQPLPSPESEVHRTALEAAKLHRRRLEHAVLLSALRARVPYSSLPGILASLSPGAAGRASRYYKYGYDYTDTYHDNYDYSYRDRYHYSYESGYECVYVVPGGVVLEQRTGVSPYPLRRVLDDSFLTRAYKKRDLVRQRKSSSGKSSGRGSIGSDVAVVVRDERS</sequence>
<gene>
    <name evidence="2" type="ORF">BDV26DRAFT_287215</name>
</gene>
<keyword evidence="3" id="KW-1185">Reference proteome</keyword>
<evidence type="ECO:0000256" key="1">
    <source>
        <dbReference type="SAM" id="MobiDB-lite"/>
    </source>
</evidence>
<evidence type="ECO:0000313" key="2">
    <source>
        <dbReference type="EMBL" id="KAE8383797.1"/>
    </source>
</evidence>
<dbReference type="EMBL" id="ML736153">
    <property type="protein sequence ID" value="KAE8383797.1"/>
    <property type="molecule type" value="Genomic_DNA"/>
</dbReference>
<feature type="region of interest" description="Disordered" evidence="1">
    <location>
        <begin position="1"/>
        <end position="24"/>
    </location>
</feature>
<feature type="compositionally biased region" description="Polar residues" evidence="1">
    <location>
        <begin position="1"/>
        <end position="16"/>
    </location>
</feature>
<dbReference type="OrthoDB" id="4505340at2759"/>
<accession>A0A5N7BQN7</accession>
<evidence type="ECO:0000313" key="3">
    <source>
        <dbReference type="Proteomes" id="UP000326198"/>
    </source>
</evidence>
<reference evidence="2 3" key="1">
    <citation type="submission" date="2019-04" db="EMBL/GenBank/DDBJ databases">
        <title>Friends and foes A comparative genomics studyof 23 Aspergillus species from section Flavi.</title>
        <authorList>
            <consortium name="DOE Joint Genome Institute"/>
            <person name="Kjaerbolling I."/>
            <person name="Vesth T."/>
            <person name="Frisvad J.C."/>
            <person name="Nybo J.L."/>
            <person name="Theobald S."/>
            <person name="Kildgaard S."/>
            <person name="Isbrandt T."/>
            <person name="Kuo A."/>
            <person name="Sato A."/>
            <person name="Lyhne E.K."/>
            <person name="Kogle M.E."/>
            <person name="Wiebenga A."/>
            <person name="Kun R.S."/>
            <person name="Lubbers R.J."/>
            <person name="Makela M.R."/>
            <person name="Barry K."/>
            <person name="Chovatia M."/>
            <person name="Clum A."/>
            <person name="Daum C."/>
            <person name="Haridas S."/>
            <person name="He G."/>
            <person name="LaButti K."/>
            <person name="Lipzen A."/>
            <person name="Mondo S."/>
            <person name="Riley R."/>
            <person name="Salamov A."/>
            <person name="Simmons B.A."/>
            <person name="Magnuson J.K."/>
            <person name="Henrissat B."/>
            <person name="Mortensen U.H."/>
            <person name="Larsen T.O."/>
            <person name="Devries R.P."/>
            <person name="Grigoriev I.V."/>
            <person name="Machida M."/>
            <person name="Baker S.E."/>
            <person name="Andersen M.R."/>
        </authorList>
    </citation>
    <scope>NUCLEOTIDE SEQUENCE [LARGE SCALE GENOMIC DNA]</scope>
    <source>
        <strain evidence="2 3">IBT 29228</strain>
    </source>
</reference>
<feature type="region of interest" description="Disordered" evidence="1">
    <location>
        <begin position="148"/>
        <end position="177"/>
    </location>
</feature>
<dbReference type="AlphaFoldDB" id="A0A5N7BQN7"/>
<proteinExistence type="predicted"/>
<dbReference type="Proteomes" id="UP000326198">
    <property type="component" value="Unassembled WGS sequence"/>
</dbReference>
<organism evidence="2 3">
    <name type="scientific">Aspergillus bertholletiae</name>
    <dbReference type="NCBI Taxonomy" id="1226010"/>
    <lineage>
        <taxon>Eukaryota</taxon>
        <taxon>Fungi</taxon>
        <taxon>Dikarya</taxon>
        <taxon>Ascomycota</taxon>
        <taxon>Pezizomycotina</taxon>
        <taxon>Eurotiomycetes</taxon>
        <taxon>Eurotiomycetidae</taxon>
        <taxon>Eurotiales</taxon>
        <taxon>Aspergillaceae</taxon>
        <taxon>Aspergillus</taxon>
        <taxon>Aspergillus subgen. Circumdati</taxon>
    </lineage>
</organism>